<evidence type="ECO:0000259" key="16">
    <source>
        <dbReference type="Pfam" id="PF00224"/>
    </source>
</evidence>
<evidence type="ECO:0000256" key="6">
    <source>
        <dbReference type="ARBA" id="ARBA00022679"/>
    </source>
</evidence>
<comment type="catalytic activity">
    <reaction evidence="15">
        <text>pyruvate + ATP = phosphoenolpyruvate + ADP + H(+)</text>
        <dbReference type="Rhea" id="RHEA:18157"/>
        <dbReference type="ChEBI" id="CHEBI:15361"/>
        <dbReference type="ChEBI" id="CHEBI:15378"/>
        <dbReference type="ChEBI" id="CHEBI:30616"/>
        <dbReference type="ChEBI" id="CHEBI:58702"/>
        <dbReference type="ChEBI" id="CHEBI:456216"/>
        <dbReference type="EC" id="2.7.1.40"/>
    </reaction>
</comment>
<dbReference type="GO" id="GO:0016301">
    <property type="term" value="F:kinase activity"/>
    <property type="evidence" value="ECO:0007669"/>
    <property type="project" value="UniProtKB-KW"/>
</dbReference>
<gene>
    <name evidence="17" type="primary">pyk</name>
    <name evidence="17" type="ORF">P4T90_15860</name>
</gene>
<keyword evidence="12 15" id="KW-0324">Glycolysis</keyword>
<organism evidence="17 18">
    <name type="scientific">Heyndrickxia acidicola</name>
    <dbReference type="NCBI Taxonomy" id="209389"/>
    <lineage>
        <taxon>Bacteria</taxon>
        <taxon>Bacillati</taxon>
        <taxon>Bacillota</taxon>
        <taxon>Bacilli</taxon>
        <taxon>Bacillales</taxon>
        <taxon>Bacillaceae</taxon>
        <taxon>Heyndrickxia</taxon>
    </lineage>
</organism>
<evidence type="ECO:0000256" key="7">
    <source>
        <dbReference type="ARBA" id="ARBA00022723"/>
    </source>
</evidence>
<evidence type="ECO:0000256" key="4">
    <source>
        <dbReference type="ARBA" id="ARBA00012142"/>
    </source>
</evidence>
<evidence type="ECO:0000256" key="13">
    <source>
        <dbReference type="ARBA" id="ARBA00023317"/>
    </source>
</evidence>
<keyword evidence="7" id="KW-0479">Metal-binding</keyword>
<dbReference type="InterPro" id="IPR015793">
    <property type="entry name" value="Pyrv_Knase_brl"/>
</dbReference>
<evidence type="ECO:0000256" key="3">
    <source>
        <dbReference type="ARBA" id="ARBA00008663"/>
    </source>
</evidence>
<dbReference type="Gene3D" id="3.20.20.60">
    <property type="entry name" value="Phosphoenolpyruvate-binding domains"/>
    <property type="match status" value="1"/>
</dbReference>
<dbReference type="SUPFAM" id="SSF50800">
    <property type="entry name" value="PK beta-barrel domain-like"/>
    <property type="match status" value="1"/>
</dbReference>
<dbReference type="InterPro" id="IPR040442">
    <property type="entry name" value="Pyrv_kinase-like_dom_sf"/>
</dbReference>
<keyword evidence="18" id="KW-1185">Reference proteome</keyword>
<evidence type="ECO:0000313" key="17">
    <source>
        <dbReference type="EMBL" id="MED1204525.1"/>
    </source>
</evidence>
<keyword evidence="11 15" id="KW-0460">Magnesium</keyword>
<dbReference type="NCBIfam" id="NF004491">
    <property type="entry name" value="PRK05826.1"/>
    <property type="match status" value="1"/>
</dbReference>
<proteinExistence type="inferred from homology"/>
<comment type="pathway">
    <text evidence="2 15">Carbohydrate degradation; glycolysis; pyruvate from D-glyceraldehyde 3-phosphate: step 5/5.</text>
</comment>
<dbReference type="EC" id="2.7.1.40" evidence="4 14"/>
<keyword evidence="6 15" id="KW-0808">Transferase</keyword>
<dbReference type="Gene3D" id="2.40.33.10">
    <property type="entry name" value="PK beta-barrel domain-like"/>
    <property type="match status" value="1"/>
</dbReference>
<dbReference type="PANTHER" id="PTHR11817">
    <property type="entry name" value="PYRUVATE KINASE"/>
    <property type="match status" value="1"/>
</dbReference>
<reference evidence="17 18" key="1">
    <citation type="submission" date="2023-03" db="EMBL/GenBank/DDBJ databases">
        <title>Bacillus Genome Sequencing.</title>
        <authorList>
            <person name="Dunlap C."/>
        </authorList>
    </citation>
    <scope>NUCLEOTIDE SEQUENCE [LARGE SCALE GENOMIC DNA]</scope>
    <source>
        <strain evidence="17 18">B-23453</strain>
    </source>
</reference>
<evidence type="ECO:0000256" key="12">
    <source>
        <dbReference type="ARBA" id="ARBA00023152"/>
    </source>
</evidence>
<keyword evidence="10" id="KW-0067">ATP-binding</keyword>
<dbReference type="InterPro" id="IPR015813">
    <property type="entry name" value="Pyrv/PenolPyrv_kinase-like_dom"/>
</dbReference>
<evidence type="ECO:0000256" key="5">
    <source>
        <dbReference type="ARBA" id="ARBA00018587"/>
    </source>
</evidence>
<dbReference type="SUPFAM" id="SSF51621">
    <property type="entry name" value="Phosphoenolpyruvate/pyruvate domain"/>
    <property type="match status" value="1"/>
</dbReference>
<evidence type="ECO:0000256" key="10">
    <source>
        <dbReference type="ARBA" id="ARBA00022840"/>
    </source>
</evidence>
<keyword evidence="8" id="KW-0547">Nucleotide-binding</keyword>
<comment type="caution">
    <text evidence="17">The sequence shown here is derived from an EMBL/GenBank/DDBJ whole genome shotgun (WGS) entry which is preliminary data.</text>
</comment>
<evidence type="ECO:0000313" key="18">
    <source>
        <dbReference type="Proteomes" id="UP001341444"/>
    </source>
</evidence>
<sequence length="355" mass="39162">MTIDRVCTIGPSSESKKALESLWRHGMTIARLNMSHGSHESHARVICFIKELNRENKGEIKILADLQGPKIRLGQIEGEKVMLQPGHPFTLSIEEIAGNEKEASVDYKGLVKDVKRGDRILMNDGAVALKVKDVTQTTVSAEITSGGEISSHKGVNLPGIETQLPAITEKDKSDIEFLVEKDVDFISCSFVRRADHLKEVRNFINGMKKVCPLLIAKIETIQAVHHFREICDEANAVMIARGDLGVELPFEWIPLLQKAMIHECRLKGKFVITATQMLQSMVENPLPTRAEVTDVFQAVLDGTNAVMLSAESAVGSYPSESVKTLASIAACAERAKETKAFDFEAMIDLVNTLRI</sequence>
<evidence type="ECO:0000256" key="8">
    <source>
        <dbReference type="ARBA" id="ARBA00022741"/>
    </source>
</evidence>
<evidence type="ECO:0000256" key="9">
    <source>
        <dbReference type="ARBA" id="ARBA00022777"/>
    </source>
</evidence>
<evidence type="ECO:0000256" key="2">
    <source>
        <dbReference type="ARBA" id="ARBA00004997"/>
    </source>
</evidence>
<evidence type="ECO:0000256" key="1">
    <source>
        <dbReference type="ARBA" id="ARBA00001958"/>
    </source>
</evidence>
<dbReference type="GO" id="GO:0004743">
    <property type="term" value="F:pyruvate kinase activity"/>
    <property type="evidence" value="ECO:0007669"/>
    <property type="project" value="UniProtKB-EC"/>
</dbReference>
<dbReference type="RefSeq" id="WP_066266512.1">
    <property type="nucleotide sequence ID" value="NZ_JARMAB010000023.1"/>
</dbReference>
<dbReference type="InterPro" id="IPR015806">
    <property type="entry name" value="Pyrv_Knase_insert_dom_sf"/>
</dbReference>
<dbReference type="InterPro" id="IPR001697">
    <property type="entry name" value="Pyr_Knase"/>
</dbReference>
<evidence type="ECO:0000256" key="11">
    <source>
        <dbReference type="ARBA" id="ARBA00022842"/>
    </source>
</evidence>
<dbReference type="NCBIfam" id="TIGR01064">
    <property type="entry name" value="pyruv_kin"/>
    <property type="match status" value="1"/>
</dbReference>
<name>A0ABU6MNA1_9BACI</name>
<evidence type="ECO:0000256" key="14">
    <source>
        <dbReference type="NCBIfam" id="TIGR01064"/>
    </source>
</evidence>
<dbReference type="PRINTS" id="PR01050">
    <property type="entry name" value="PYRUVTKNASE"/>
</dbReference>
<accession>A0ABU6MNA1</accession>
<evidence type="ECO:0000256" key="15">
    <source>
        <dbReference type="RuleBase" id="RU000504"/>
    </source>
</evidence>
<dbReference type="Pfam" id="PF00224">
    <property type="entry name" value="PK"/>
    <property type="match status" value="1"/>
</dbReference>
<dbReference type="Proteomes" id="UP001341444">
    <property type="component" value="Unassembled WGS sequence"/>
</dbReference>
<comment type="cofactor">
    <cofactor evidence="1">
        <name>K(+)</name>
        <dbReference type="ChEBI" id="CHEBI:29103"/>
    </cofactor>
</comment>
<dbReference type="InterPro" id="IPR011037">
    <property type="entry name" value="Pyrv_Knase-like_insert_dom_sf"/>
</dbReference>
<comment type="similarity">
    <text evidence="3 15">Belongs to the pyruvate kinase family.</text>
</comment>
<keyword evidence="9 15" id="KW-0418">Kinase</keyword>
<feature type="domain" description="Pyruvate kinase barrel" evidence="16">
    <location>
        <begin position="6"/>
        <end position="322"/>
    </location>
</feature>
<protein>
    <recommendedName>
        <fullName evidence="5 14">Pyruvate kinase</fullName>
        <ecNumber evidence="4 14">2.7.1.40</ecNumber>
    </recommendedName>
</protein>
<dbReference type="EMBL" id="JARMAB010000023">
    <property type="protein sequence ID" value="MED1204525.1"/>
    <property type="molecule type" value="Genomic_DNA"/>
</dbReference>
<keyword evidence="13 17" id="KW-0670">Pyruvate</keyword>